<sequence>MVFSTEYLVNQKQCPRKCCPYLSTFPTIDRLLRETETFHSTGPEAGRRLSVSTPQLEGAVMIQFTDSSSANARAVVAELDVPHTMV</sequence>
<accession>A0A8X6QPY1</accession>
<name>A0A8X6QPY1_NEPPI</name>
<dbReference type="AlphaFoldDB" id="A0A8X6QPY1"/>
<evidence type="ECO:0000313" key="1">
    <source>
        <dbReference type="EMBL" id="GFU36979.1"/>
    </source>
</evidence>
<proteinExistence type="predicted"/>
<protein>
    <submittedName>
        <fullName evidence="1">Uncharacterized protein</fullName>
    </submittedName>
</protein>
<dbReference type="EMBL" id="BMAW01034875">
    <property type="protein sequence ID" value="GFU36979.1"/>
    <property type="molecule type" value="Genomic_DNA"/>
</dbReference>
<organism evidence="1 2">
    <name type="scientific">Nephila pilipes</name>
    <name type="common">Giant wood spider</name>
    <name type="synonym">Nephila maculata</name>
    <dbReference type="NCBI Taxonomy" id="299642"/>
    <lineage>
        <taxon>Eukaryota</taxon>
        <taxon>Metazoa</taxon>
        <taxon>Ecdysozoa</taxon>
        <taxon>Arthropoda</taxon>
        <taxon>Chelicerata</taxon>
        <taxon>Arachnida</taxon>
        <taxon>Araneae</taxon>
        <taxon>Araneomorphae</taxon>
        <taxon>Entelegynae</taxon>
        <taxon>Araneoidea</taxon>
        <taxon>Nephilidae</taxon>
        <taxon>Nephila</taxon>
    </lineage>
</organism>
<dbReference type="Proteomes" id="UP000887013">
    <property type="component" value="Unassembled WGS sequence"/>
</dbReference>
<keyword evidence="2" id="KW-1185">Reference proteome</keyword>
<gene>
    <name evidence="1" type="ORF">NPIL_591131</name>
</gene>
<comment type="caution">
    <text evidence="1">The sequence shown here is derived from an EMBL/GenBank/DDBJ whole genome shotgun (WGS) entry which is preliminary data.</text>
</comment>
<reference evidence="1" key="1">
    <citation type="submission" date="2020-08" db="EMBL/GenBank/DDBJ databases">
        <title>Multicomponent nature underlies the extraordinary mechanical properties of spider dragline silk.</title>
        <authorList>
            <person name="Kono N."/>
            <person name="Nakamura H."/>
            <person name="Mori M."/>
            <person name="Yoshida Y."/>
            <person name="Ohtoshi R."/>
            <person name="Malay A.D."/>
            <person name="Moran D.A.P."/>
            <person name="Tomita M."/>
            <person name="Numata K."/>
            <person name="Arakawa K."/>
        </authorList>
    </citation>
    <scope>NUCLEOTIDE SEQUENCE</scope>
</reference>
<evidence type="ECO:0000313" key="2">
    <source>
        <dbReference type="Proteomes" id="UP000887013"/>
    </source>
</evidence>